<dbReference type="Pfam" id="PF00660">
    <property type="entry name" value="SRP1_TIP1"/>
    <property type="match status" value="1"/>
</dbReference>
<sequence>MKLINSIPILASILPVALSSDVTMNAIVKAKANTVTDLSIRSQAAAEDVGFVYAFINDFNTRMADYTSYMQDNDMQLPQGLANYYYHLATEPEDLNLQSDIAATFPFTEFNTFITKFPWYSTLLSEGSVTTFYLPELFLTAATVDSLTNTQSSTTTSESSPSSSLYYPTSTIFESDHSISSALGSSKHNSSSTTISSKSTIETSYMTSNIQSSSASISKNSSTSSSQSVYTSHNGANQMHFVFPLVFGAFGALLL</sequence>
<keyword evidence="1" id="KW-0732">Signal</keyword>
<dbReference type="AlphaFoldDB" id="A7TL90"/>
<proteinExistence type="predicted"/>
<dbReference type="EMBL" id="DS480413">
    <property type="protein sequence ID" value="EDO16965.1"/>
    <property type="molecule type" value="Genomic_DNA"/>
</dbReference>
<evidence type="ECO:0000256" key="1">
    <source>
        <dbReference type="SAM" id="SignalP"/>
    </source>
</evidence>
<dbReference type="RefSeq" id="XP_001644823.1">
    <property type="nucleotide sequence ID" value="XM_001644773.1"/>
</dbReference>
<dbReference type="GeneID" id="5545150"/>
<gene>
    <name evidence="2" type="ORF">Kpol_1041p23</name>
</gene>
<dbReference type="InParanoid" id="A7TL90"/>
<organism evidence="3">
    <name type="scientific">Vanderwaltozyma polyspora (strain ATCC 22028 / DSM 70294 / BCRC 21397 / CBS 2163 / NBRC 10782 / NRRL Y-8283 / UCD 57-17)</name>
    <name type="common">Kluyveromyces polysporus</name>
    <dbReference type="NCBI Taxonomy" id="436907"/>
    <lineage>
        <taxon>Eukaryota</taxon>
        <taxon>Fungi</taxon>
        <taxon>Dikarya</taxon>
        <taxon>Ascomycota</taxon>
        <taxon>Saccharomycotina</taxon>
        <taxon>Saccharomycetes</taxon>
        <taxon>Saccharomycetales</taxon>
        <taxon>Saccharomycetaceae</taxon>
        <taxon>Vanderwaltozyma</taxon>
    </lineage>
</organism>
<keyword evidence="3" id="KW-1185">Reference proteome</keyword>
<feature type="signal peptide" evidence="1">
    <location>
        <begin position="1"/>
        <end position="19"/>
    </location>
</feature>
<dbReference type="InterPro" id="IPR000992">
    <property type="entry name" value="SRP1_TIP1"/>
</dbReference>
<dbReference type="Proteomes" id="UP000000267">
    <property type="component" value="Unassembled WGS sequence"/>
</dbReference>
<dbReference type="eggNOG" id="ENOG502S3Y9">
    <property type="taxonomic scope" value="Eukaryota"/>
</dbReference>
<dbReference type="OrthoDB" id="4069604at2759"/>
<dbReference type="PhylomeDB" id="A7TL90"/>
<evidence type="ECO:0000313" key="3">
    <source>
        <dbReference type="Proteomes" id="UP000000267"/>
    </source>
</evidence>
<name>A7TL90_VANPO</name>
<reference evidence="2 3" key="1">
    <citation type="journal article" date="2007" name="Proc. Natl. Acad. Sci. U.S.A.">
        <title>Independent sorting-out of thousands of duplicated gene pairs in two yeast species descended from a whole-genome duplication.</title>
        <authorList>
            <person name="Scannell D.R."/>
            <person name="Frank A.C."/>
            <person name="Conant G.C."/>
            <person name="Byrne K.P."/>
            <person name="Woolfit M."/>
            <person name="Wolfe K.H."/>
        </authorList>
    </citation>
    <scope>NUCLEOTIDE SEQUENCE [LARGE SCALE GENOMIC DNA]</scope>
    <source>
        <strain evidence="3">ATCC 22028 / DSM 70294 / BCRC 21397 / CBS 2163 / NBRC 10782 / NRRL Y-8283 / UCD 57-17</strain>
    </source>
</reference>
<feature type="chain" id="PRO_5002712976" evidence="1">
    <location>
        <begin position="20"/>
        <end position="255"/>
    </location>
</feature>
<dbReference type="OMA" id="AFPWYSS"/>
<accession>A7TL90</accession>
<dbReference type="HOGENOM" id="CLU_092872_0_0_1"/>
<dbReference type="KEGG" id="vpo:Kpol_1041p23"/>
<evidence type="ECO:0000313" key="2">
    <source>
        <dbReference type="EMBL" id="EDO16965.1"/>
    </source>
</evidence>
<protein>
    <submittedName>
        <fullName evidence="2">Uncharacterized protein</fullName>
    </submittedName>
</protein>
<dbReference type="STRING" id="436907.A7TL90"/>